<keyword evidence="1" id="KW-0805">Transcription regulation</keyword>
<keyword evidence="2" id="KW-0238">DNA-binding</keyword>
<dbReference type="InterPro" id="IPR002577">
    <property type="entry name" value="HTH_HxlR"/>
</dbReference>
<evidence type="ECO:0000256" key="2">
    <source>
        <dbReference type="ARBA" id="ARBA00023125"/>
    </source>
</evidence>
<name>A0A165ZHL5_9HYPH</name>
<dbReference type="Pfam" id="PF01638">
    <property type="entry name" value="HxlR"/>
    <property type="match status" value="1"/>
</dbReference>
<dbReference type="RefSeq" id="WP_068004882.1">
    <property type="nucleotide sequence ID" value="NZ_FOFM01000009.1"/>
</dbReference>
<evidence type="ECO:0000313" key="6">
    <source>
        <dbReference type="Proteomes" id="UP000076577"/>
    </source>
</evidence>
<keyword evidence="6" id="KW-1185">Reference proteome</keyword>
<gene>
    <name evidence="5" type="primary">yybR_2</name>
    <name evidence="5" type="ORF">PsAD2_01728</name>
</gene>
<dbReference type="SUPFAM" id="SSF46785">
    <property type="entry name" value="Winged helix' DNA-binding domain"/>
    <property type="match status" value="1"/>
</dbReference>
<dbReference type="InterPro" id="IPR036390">
    <property type="entry name" value="WH_DNA-bd_sf"/>
</dbReference>
<dbReference type="OrthoDB" id="9800350at2"/>
<proteinExistence type="predicted"/>
<evidence type="ECO:0000256" key="1">
    <source>
        <dbReference type="ARBA" id="ARBA00023015"/>
    </source>
</evidence>
<dbReference type="PANTHER" id="PTHR33204:SF29">
    <property type="entry name" value="TRANSCRIPTIONAL REGULATOR"/>
    <property type="match status" value="1"/>
</dbReference>
<dbReference type="Proteomes" id="UP000076577">
    <property type="component" value="Unassembled WGS sequence"/>
</dbReference>
<dbReference type="GO" id="GO:0003677">
    <property type="term" value="F:DNA binding"/>
    <property type="evidence" value="ECO:0007669"/>
    <property type="project" value="UniProtKB-KW"/>
</dbReference>
<comment type="caution">
    <text evidence="5">The sequence shown here is derived from an EMBL/GenBank/DDBJ whole genome shotgun (WGS) entry which is preliminary data.</text>
</comment>
<dbReference type="PROSITE" id="PS51118">
    <property type="entry name" value="HTH_HXLR"/>
    <property type="match status" value="1"/>
</dbReference>
<protein>
    <submittedName>
        <fullName evidence="5">Putative HTH-type transcriptional regulator YybR</fullName>
    </submittedName>
</protein>
<dbReference type="Gene3D" id="1.10.10.10">
    <property type="entry name" value="Winged helix-like DNA-binding domain superfamily/Winged helix DNA-binding domain"/>
    <property type="match status" value="1"/>
</dbReference>
<dbReference type="PANTHER" id="PTHR33204">
    <property type="entry name" value="TRANSCRIPTIONAL REGULATOR, MARR FAMILY"/>
    <property type="match status" value="1"/>
</dbReference>
<dbReference type="InterPro" id="IPR036388">
    <property type="entry name" value="WH-like_DNA-bd_sf"/>
</dbReference>
<feature type="domain" description="HTH hxlR-type" evidence="4">
    <location>
        <begin position="13"/>
        <end position="111"/>
    </location>
</feature>
<dbReference type="AlphaFoldDB" id="A0A165ZHL5"/>
<dbReference type="PATRIC" id="fig|989403.3.peg.1843"/>
<keyword evidence="3" id="KW-0804">Transcription</keyword>
<sequence>MAGETIPLEKSLSAIETTVATIGGKWKPVLMFHLLSGAKRFSELQKLMPGASDRMLARSLRELENDAILRREVFTSAPVRVEYSLTKDGMSLIPVLNVMSEWGQARNGSDETIEPTSVFDALLPTFGG</sequence>
<dbReference type="EMBL" id="LMCB01000012">
    <property type="protein sequence ID" value="KZL19906.1"/>
    <property type="molecule type" value="Genomic_DNA"/>
</dbReference>
<evidence type="ECO:0000259" key="4">
    <source>
        <dbReference type="PROSITE" id="PS51118"/>
    </source>
</evidence>
<dbReference type="STRING" id="989403.SAMN05421798_10936"/>
<organism evidence="5 6">
    <name type="scientific">Pseudovibrio axinellae</name>
    <dbReference type="NCBI Taxonomy" id="989403"/>
    <lineage>
        <taxon>Bacteria</taxon>
        <taxon>Pseudomonadati</taxon>
        <taxon>Pseudomonadota</taxon>
        <taxon>Alphaproteobacteria</taxon>
        <taxon>Hyphomicrobiales</taxon>
        <taxon>Stappiaceae</taxon>
        <taxon>Pseudovibrio</taxon>
    </lineage>
</organism>
<evidence type="ECO:0000313" key="5">
    <source>
        <dbReference type="EMBL" id="KZL19906.1"/>
    </source>
</evidence>
<evidence type="ECO:0000256" key="3">
    <source>
        <dbReference type="ARBA" id="ARBA00023163"/>
    </source>
</evidence>
<reference evidence="5 6" key="1">
    <citation type="journal article" date="2016" name="Front. Microbiol.">
        <title>Comparative Genomic Analysis Reveals a Diverse Repertoire of Genes Involved in Prokaryote-Eukaryote Interactions within the Pseudovibrio Genus.</title>
        <authorList>
            <person name="Romano S."/>
            <person name="Fernandez-Guerra A."/>
            <person name="Reen F.J."/>
            <person name="Glockner F.O."/>
            <person name="Crowley S.P."/>
            <person name="O'Sullivan O."/>
            <person name="Cotter P.D."/>
            <person name="Adams C."/>
            <person name="Dobson A.D."/>
            <person name="O'Gara F."/>
        </authorList>
    </citation>
    <scope>NUCLEOTIDE SEQUENCE [LARGE SCALE GENOMIC DNA]</scope>
    <source>
        <strain evidence="5 6">Ad2</strain>
    </source>
</reference>
<accession>A0A165ZHL5</accession>